<organism evidence="2 3">
    <name type="scientific">Streptomyces sirii</name>
    <dbReference type="NCBI Taxonomy" id="3127701"/>
    <lineage>
        <taxon>Bacteria</taxon>
        <taxon>Bacillati</taxon>
        <taxon>Actinomycetota</taxon>
        <taxon>Actinomycetes</taxon>
        <taxon>Kitasatosporales</taxon>
        <taxon>Streptomycetaceae</taxon>
        <taxon>Streptomyces</taxon>
    </lineage>
</organism>
<name>A0ABZ2R0N7_9ACTN</name>
<dbReference type="EMBL" id="CP147982">
    <property type="protein sequence ID" value="WXK81256.1"/>
    <property type="molecule type" value="Genomic_DNA"/>
</dbReference>
<accession>A0ABZ2R0N7</accession>
<protein>
    <submittedName>
        <fullName evidence="2">Uncharacterized protein</fullName>
    </submittedName>
</protein>
<keyword evidence="3" id="KW-1185">Reference proteome</keyword>
<feature type="region of interest" description="Disordered" evidence="1">
    <location>
        <begin position="1"/>
        <end position="36"/>
    </location>
</feature>
<proteinExistence type="predicted"/>
<evidence type="ECO:0000256" key="1">
    <source>
        <dbReference type="SAM" id="MobiDB-lite"/>
    </source>
</evidence>
<evidence type="ECO:0000313" key="2">
    <source>
        <dbReference type="EMBL" id="WXK81256.1"/>
    </source>
</evidence>
<gene>
    <name evidence="2" type="ORF">WAB15_37525</name>
</gene>
<dbReference type="RefSeq" id="WP_399148421.1">
    <property type="nucleotide sequence ID" value="NZ_CP147982.1"/>
</dbReference>
<sequence length="56" mass="5998">MEQEADRAKRPAGPEMPRQAPPIDRTTSATAGAYDDTAGVEPNGFLTDMLARVLPI</sequence>
<evidence type="ECO:0000313" key="3">
    <source>
        <dbReference type="Proteomes" id="UP001626628"/>
    </source>
</evidence>
<dbReference type="Proteomes" id="UP001626628">
    <property type="component" value="Chromosome"/>
</dbReference>
<reference evidence="2 3" key="1">
    <citation type="submission" date="2024-03" db="EMBL/GenBank/DDBJ databases">
        <title>The complete genome of Streptomyces sirii sp.nov.</title>
        <authorList>
            <person name="Zakalyukina Y.V."/>
            <person name="Belik A.R."/>
            <person name="Biryukov M.V."/>
            <person name="Baturina O.A."/>
            <person name="Kabilov M.R."/>
        </authorList>
    </citation>
    <scope>NUCLEOTIDE SEQUENCE [LARGE SCALE GENOMIC DNA]</scope>
    <source>
        <strain evidence="2 3">BP-8</strain>
    </source>
</reference>